<dbReference type="NCBIfam" id="NF038013">
    <property type="entry name" value="AceTr_1"/>
    <property type="match status" value="1"/>
</dbReference>
<dbReference type="InterPro" id="IPR047623">
    <property type="entry name" value="SatP"/>
</dbReference>
<accession>A0ABR2H4N6</accession>
<reference evidence="7 8" key="1">
    <citation type="submission" date="2024-04" db="EMBL/GenBank/DDBJ databases">
        <title>Tritrichomonas musculus Genome.</title>
        <authorList>
            <person name="Alves-Ferreira E."/>
            <person name="Grigg M."/>
            <person name="Lorenzi H."/>
            <person name="Galac M."/>
        </authorList>
    </citation>
    <scope>NUCLEOTIDE SEQUENCE [LARGE SCALE GENOMIC DNA]</scope>
    <source>
        <strain evidence="7 8">EAF2021</strain>
    </source>
</reference>
<organism evidence="7 8">
    <name type="scientific">Tritrichomonas musculus</name>
    <dbReference type="NCBI Taxonomy" id="1915356"/>
    <lineage>
        <taxon>Eukaryota</taxon>
        <taxon>Metamonada</taxon>
        <taxon>Parabasalia</taxon>
        <taxon>Tritrichomonadida</taxon>
        <taxon>Tritrichomonadidae</taxon>
        <taxon>Tritrichomonas</taxon>
    </lineage>
</organism>
<evidence type="ECO:0000256" key="6">
    <source>
        <dbReference type="SAM" id="Phobius"/>
    </source>
</evidence>
<comment type="similarity">
    <text evidence="2">Belongs to the acetate uptake transporter (AceTr) (TC 2.A.96) family.</text>
</comment>
<feature type="transmembrane region" description="Helical" evidence="6">
    <location>
        <begin position="56"/>
        <end position="76"/>
    </location>
</feature>
<feature type="transmembrane region" description="Helical" evidence="6">
    <location>
        <begin position="115"/>
        <end position="134"/>
    </location>
</feature>
<protein>
    <recommendedName>
        <fullName evidence="9">GPR1/FUN34/yaaH family protein</fullName>
    </recommendedName>
</protein>
<comment type="caution">
    <text evidence="7">The sequence shown here is derived from an EMBL/GenBank/DDBJ whole genome shotgun (WGS) entry which is preliminary data.</text>
</comment>
<dbReference type="InterPro" id="IPR000791">
    <property type="entry name" value="Gpr1/Fun34/SatP-like"/>
</dbReference>
<evidence type="ECO:0000313" key="8">
    <source>
        <dbReference type="Proteomes" id="UP001470230"/>
    </source>
</evidence>
<feature type="transmembrane region" description="Helical" evidence="6">
    <location>
        <begin position="140"/>
        <end position="161"/>
    </location>
</feature>
<evidence type="ECO:0000256" key="2">
    <source>
        <dbReference type="ARBA" id="ARBA00005587"/>
    </source>
</evidence>
<keyword evidence="5 6" id="KW-0472">Membrane</keyword>
<dbReference type="PANTHER" id="PTHR30178:SF3">
    <property type="entry name" value="SUCCINATE-ACETATE_PROTON SYMPORTER SATP"/>
    <property type="match status" value="1"/>
</dbReference>
<evidence type="ECO:0000256" key="1">
    <source>
        <dbReference type="ARBA" id="ARBA00004141"/>
    </source>
</evidence>
<dbReference type="Pfam" id="PF01184">
    <property type="entry name" value="Gpr1_Fun34_YaaH"/>
    <property type="match status" value="1"/>
</dbReference>
<sequence length="202" mass="22703">MHTSLDLIEDDTPKRRVYVMDFPQNHPNPVPFGFIGFGLNAIILGFANLTCYNNDIVIWMMGLFSGGLIQFITGIIEFKRNQMFTATAYAAYACYWFAQVAIWVGQSYGTNVDKFGYGTFQLLWGVFTLTMYFGTLKSPITVQLVYVSLFFIYLFVAISIYCENIKIQKVGGVCGIVSGLIAFYNAMATIICHENGIEHPPI</sequence>
<name>A0ABR2H4N6_9EUKA</name>
<gene>
    <name evidence="7" type="ORF">M9Y10_030629</name>
</gene>
<keyword evidence="8" id="KW-1185">Reference proteome</keyword>
<dbReference type="EMBL" id="JAPFFF010000045">
    <property type="protein sequence ID" value="KAK8840425.1"/>
    <property type="molecule type" value="Genomic_DNA"/>
</dbReference>
<evidence type="ECO:0000256" key="4">
    <source>
        <dbReference type="ARBA" id="ARBA00022989"/>
    </source>
</evidence>
<feature type="transmembrane region" description="Helical" evidence="6">
    <location>
        <begin position="173"/>
        <end position="191"/>
    </location>
</feature>
<dbReference type="Proteomes" id="UP001470230">
    <property type="component" value="Unassembled WGS sequence"/>
</dbReference>
<evidence type="ECO:0000313" key="7">
    <source>
        <dbReference type="EMBL" id="KAK8840425.1"/>
    </source>
</evidence>
<evidence type="ECO:0008006" key="9">
    <source>
        <dbReference type="Google" id="ProtNLM"/>
    </source>
</evidence>
<proteinExistence type="inferred from homology"/>
<dbReference type="PANTHER" id="PTHR30178">
    <property type="entry name" value="INNER MEMBRANE PROTEIN YAAH"/>
    <property type="match status" value="1"/>
</dbReference>
<feature type="transmembrane region" description="Helical" evidence="6">
    <location>
        <begin position="82"/>
        <end position="103"/>
    </location>
</feature>
<feature type="transmembrane region" description="Helical" evidence="6">
    <location>
        <begin position="30"/>
        <end position="49"/>
    </location>
</feature>
<evidence type="ECO:0000256" key="3">
    <source>
        <dbReference type="ARBA" id="ARBA00022692"/>
    </source>
</evidence>
<keyword evidence="3 6" id="KW-0812">Transmembrane</keyword>
<keyword evidence="4 6" id="KW-1133">Transmembrane helix</keyword>
<evidence type="ECO:0000256" key="5">
    <source>
        <dbReference type="ARBA" id="ARBA00023136"/>
    </source>
</evidence>
<comment type="subcellular location">
    <subcellularLocation>
        <location evidence="1">Membrane</location>
        <topology evidence="1">Multi-pass membrane protein</topology>
    </subcellularLocation>
</comment>